<dbReference type="InterPro" id="IPR001611">
    <property type="entry name" value="Leu-rich_rpt"/>
</dbReference>
<dbReference type="PROSITE" id="PS51450">
    <property type="entry name" value="LRR"/>
    <property type="match status" value="1"/>
</dbReference>
<name>A0A818VNL5_9BILA</name>
<proteinExistence type="predicted"/>
<dbReference type="AlphaFoldDB" id="A0A818VNL5"/>
<accession>A0A818VNL5</accession>
<evidence type="ECO:0000313" key="3">
    <source>
        <dbReference type="EMBL" id="CAF3713275.1"/>
    </source>
</evidence>
<sequence length="752" mass="87277">MKHQSLIHLFFLLFIQNSQCSFWNDIPSRCTYDKTTLLSCWNTTFTKSIPLLNDLKYTLENSHVEIRDSNFQLSLNDLFINVASNIEYLILINNTFSSKLFNENKKIYFRLLQSLEIQDEKGLQWFQLNTSYYPQLTSLDLSYNQFTNKKQFLFEQKYFPQLKSLHLPHNQLESIDNLNGNILNRIEYLILSFNPLQTILNKIHEFQSLIFLDVSSTLIKQLFHLELLPRLETFRCRHCQQIPMNEYEKFLNNCSQINNRLILDFTETNITSVKIFNSCIKDLTLKNQSLTNSISTDDFLSTTNLENIQIQNIDTINYMHFNIYDRLKRIDFSDNKNLKQVRLRLMSDYTYLKQIIISNTAVNDFSIDFNNTIQKFLHVDVIDLSYNYLETLDFIHYVTFFTLDVSFNRLKIIDINQIYFQHGMYELSSMNLLNLSYNQMEAIKINTFENFHTPVKTLQKRKKVTCNNDQLNHSIGSTAEIYKQAYQSLMNIGNSNDNTHSDTQVPFQHSIPPPTRNNLKPVTSPLNSPARRPHPPSDNGLSDLDDFELDPNTKTARNNHKKSKNNNINNVNHQHGNKSPVTSSADQILLNHQNTIVTTRATTAANPVPSMPLSNQGPNVNSSNIIMITNEAKSFAQSRYPFPPFILRFTTSLINEQKIADELCKFLKDKKQLELELIGYRKSLTKCSSNECDLLLFVKNSRSFSMLLDKNNWPQSILGLTFTQPTTPSIPPQLSLILKNYEPGKQGARKNG</sequence>
<evidence type="ECO:0000313" key="4">
    <source>
        <dbReference type="Proteomes" id="UP000663868"/>
    </source>
</evidence>
<organism evidence="3 4">
    <name type="scientific">Adineta steineri</name>
    <dbReference type="NCBI Taxonomy" id="433720"/>
    <lineage>
        <taxon>Eukaryota</taxon>
        <taxon>Metazoa</taxon>
        <taxon>Spiralia</taxon>
        <taxon>Gnathifera</taxon>
        <taxon>Rotifera</taxon>
        <taxon>Eurotatoria</taxon>
        <taxon>Bdelloidea</taxon>
        <taxon>Adinetida</taxon>
        <taxon>Adinetidae</taxon>
        <taxon>Adineta</taxon>
    </lineage>
</organism>
<protein>
    <submittedName>
        <fullName evidence="3">Uncharacterized protein</fullName>
    </submittedName>
</protein>
<evidence type="ECO:0000256" key="2">
    <source>
        <dbReference type="SAM" id="SignalP"/>
    </source>
</evidence>
<dbReference type="SUPFAM" id="SSF52058">
    <property type="entry name" value="L domain-like"/>
    <property type="match status" value="1"/>
</dbReference>
<feature type="compositionally biased region" description="Polar residues" evidence="1">
    <location>
        <begin position="492"/>
        <end position="507"/>
    </location>
</feature>
<reference evidence="3" key="1">
    <citation type="submission" date="2021-02" db="EMBL/GenBank/DDBJ databases">
        <authorList>
            <person name="Nowell W R."/>
        </authorList>
    </citation>
    <scope>NUCLEOTIDE SEQUENCE</scope>
</reference>
<comment type="caution">
    <text evidence="3">The sequence shown here is derived from an EMBL/GenBank/DDBJ whole genome shotgun (WGS) entry which is preliminary data.</text>
</comment>
<keyword evidence="2" id="KW-0732">Signal</keyword>
<evidence type="ECO:0000256" key="1">
    <source>
        <dbReference type="SAM" id="MobiDB-lite"/>
    </source>
</evidence>
<feature type="chain" id="PRO_5032502180" evidence="2">
    <location>
        <begin position="21"/>
        <end position="752"/>
    </location>
</feature>
<dbReference type="EMBL" id="CAJOBB010000598">
    <property type="protein sequence ID" value="CAF3713275.1"/>
    <property type="molecule type" value="Genomic_DNA"/>
</dbReference>
<feature type="compositionally biased region" description="Low complexity" evidence="1">
    <location>
        <begin position="565"/>
        <end position="578"/>
    </location>
</feature>
<dbReference type="InterPro" id="IPR032675">
    <property type="entry name" value="LRR_dom_sf"/>
</dbReference>
<feature type="compositionally biased region" description="Polar residues" evidence="1">
    <location>
        <begin position="516"/>
        <end position="527"/>
    </location>
</feature>
<feature type="signal peptide" evidence="2">
    <location>
        <begin position="1"/>
        <end position="20"/>
    </location>
</feature>
<feature type="region of interest" description="Disordered" evidence="1">
    <location>
        <begin position="492"/>
        <end position="583"/>
    </location>
</feature>
<dbReference type="Proteomes" id="UP000663868">
    <property type="component" value="Unassembled WGS sequence"/>
</dbReference>
<dbReference type="Gene3D" id="3.80.10.10">
    <property type="entry name" value="Ribonuclease Inhibitor"/>
    <property type="match status" value="2"/>
</dbReference>
<gene>
    <name evidence="3" type="ORF">KXQ929_LOCUS11888</name>
</gene>